<keyword evidence="10" id="KW-0472">Membrane</keyword>
<evidence type="ECO:0000256" key="1">
    <source>
        <dbReference type="ARBA" id="ARBA00001971"/>
    </source>
</evidence>
<keyword evidence="7 9" id="KW-0503">Monooxygenase</keyword>
<dbReference type="GO" id="GO:0016705">
    <property type="term" value="F:oxidoreductase activity, acting on paired donors, with incorporation or reduction of molecular oxygen"/>
    <property type="evidence" value="ECO:0007669"/>
    <property type="project" value="InterPro"/>
</dbReference>
<dbReference type="EMBL" id="MU004232">
    <property type="protein sequence ID" value="KAF2672428.1"/>
    <property type="molecule type" value="Genomic_DNA"/>
</dbReference>
<evidence type="ECO:0000256" key="10">
    <source>
        <dbReference type="SAM" id="Phobius"/>
    </source>
</evidence>
<keyword evidence="10" id="KW-1133">Transmembrane helix</keyword>
<keyword evidence="3 8" id="KW-0349">Heme</keyword>
<reference evidence="11" key="1">
    <citation type="journal article" date="2020" name="Stud. Mycol.">
        <title>101 Dothideomycetes genomes: a test case for predicting lifestyles and emergence of pathogens.</title>
        <authorList>
            <person name="Haridas S."/>
            <person name="Albert R."/>
            <person name="Binder M."/>
            <person name="Bloem J."/>
            <person name="Labutti K."/>
            <person name="Salamov A."/>
            <person name="Andreopoulos B."/>
            <person name="Baker S."/>
            <person name="Barry K."/>
            <person name="Bills G."/>
            <person name="Bluhm B."/>
            <person name="Cannon C."/>
            <person name="Castanera R."/>
            <person name="Culley D."/>
            <person name="Daum C."/>
            <person name="Ezra D."/>
            <person name="Gonzalez J."/>
            <person name="Henrissat B."/>
            <person name="Kuo A."/>
            <person name="Liang C."/>
            <person name="Lipzen A."/>
            <person name="Lutzoni F."/>
            <person name="Magnuson J."/>
            <person name="Mondo S."/>
            <person name="Nolan M."/>
            <person name="Ohm R."/>
            <person name="Pangilinan J."/>
            <person name="Park H.-J."/>
            <person name="Ramirez L."/>
            <person name="Alfaro M."/>
            <person name="Sun H."/>
            <person name="Tritt A."/>
            <person name="Yoshinaga Y."/>
            <person name="Zwiers L.-H."/>
            <person name="Turgeon B."/>
            <person name="Goodwin S."/>
            <person name="Spatafora J."/>
            <person name="Crous P."/>
            <person name="Grigoriev I."/>
        </authorList>
    </citation>
    <scope>NUCLEOTIDE SEQUENCE</scope>
    <source>
        <strain evidence="11">CBS 115976</strain>
    </source>
</reference>
<dbReference type="InterPro" id="IPR001128">
    <property type="entry name" value="Cyt_P450"/>
</dbReference>
<keyword evidence="4 8" id="KW-0479">Metal-binding</keyword>
<accession>A0A6A6UMX8</accession>
<protein>
    <submittedName>
        <fullName evidence="11">Cytochrome P450</fullName>
    </submittedName>
</protein>
<feature type="transmembrane region" description="Helical" evidence="10">
    <location>
        <begin position="53"/>
        <end position="73"/>
    </location>
</feature>
<name>A0A6A6UMX8_9PEZI</name>
<dbReference type="InterPro" id="IPR036396">
    <property type="entry name" value="Cyt_P450_sf"/>
</dbReference>
<keyword evidence="10" id="KW-0812">Transmembrane</keyword>
<organism evidence="11 12">
    <name type="scientific">Microthyrium microscopicum</name>
    <dbReference type="NCBI Taxonomy" id="703497"/>
    <lineage>
        <taxon>Eukaryota</taxon>
        <taxon>Fungi</taxon>
        <taxon>Dikarya</taxon>
        <taxon>Ascomycota</taxon>
        <taxon>Pezizomycotina</taxon>
        <taxon>Dothideomycetes</taxon>
        <taxon>Dothideomycetes incertae sedis</taxon>
        <taxon>Microthyriales</taxon>
        <taxon>Microthyriaceae</taxon>
        <taxon>Microthyrium</taxon>
    </lineage>
</organism>
<dbReference type="PRINTS" id="PR00465">
    <property type="entry name" value="EP450IV"/>
</dbReference>
<dbReference type="GO" id="GO:0005506">
    <property type="term" value="F:iron ion binding"/>
    <property type="evidence" value="ECO:0007669"/>
    <property type="project" value="InterPro"/>
</dbReference>
<dbReference type="Gene3D" id="1.10.630.10">
    <property type="entry name" value="Cytochrome P450"/>
    <property type="match status" value="1"/>
</dbReference>
<keyword evidence="6 8" id="KW-0408">Iron</keyword>
<evidence type="ECO:0000256" key="5">
    <source>
        <dbReference type="ARBA" id="ARBA00023002"/>
    </source>
</evidence>
<evidence type="ECO:0000256" key="4">
    <source>
        <dbReference type="ARBA" id="ARBA00022723"/>
    </source>
</evidence>
<dbReference type="InterPro" id="IPR017972">
    <property type="entry name" value="Cyt_P450_CS"/>
</dbReference>
<evidence type="ECO:0000256" key="3">
    <source>
        <dbReference type="ARBA" id="ARBA00022617"/>
    </source>
</evidence>
<keyword evidence="5 9" id="KW-0560">Oxidoreductase</keyword>
<evidence type="ECO:0000256" key="2">
    <source>
        <dbReference type="ARBA" id="ARBA00010617"/>
    </source>
</evidence>
<evidence type="ECO:0000256" key="8">
    <source>
        <dbReference type="PIRSR" id="PIRSR602403-1"/>
    </source>
</evidence>
<dbReference type="GO" id="GO:0020037">
    <property type="term" value="F:heme binding"/>
    <property type="evidence" value="ECO:0007669"/>
    <property type="project" value="InterPro"/>
</dbReference>
<evidence type="ECO:0000313" key="12">
    <source>
        <dbReference type="Proteomes" id="UP000799302"/>
    </source>
</evidence>
<keyword evidence="12" id="KW-1185">Reference proteome</keyword>
<dbReference type="AlphaFoldDB" id="A0A6A6UMX8"/>
<dbReference type="SUPFAM" id="SSF48264">
    <property type="entry name" value="Cytochrome P450"/>
    <property type="match status" value="1"/>
</dbReference>
<dbReference type="PROSITE" id="PS00086">
    <property type="entry name" value="CYTOCHROME_P450"/>
    <property type="match status" value="1"/>
</dbReference>
<evidence type="ECO:0000256" key="9">
    <source>
        <dbReference type="RuleBase" id="RU000461"/>
    </source>
</evidence>
<evidence type="ECO:0000256" key="6">
    <source>
        <dbReference type="ARBA" id="ARBA00023004"/>
    </source>
</evidence>
<dbReference type="GO" id="GO:0004497">
    <property type="term" value="F:monooxygenase activity"/>
    <property type="evidence" value="ECO:0007669"/>
    <property type="project" value="UniProtKB-KW"/>
</dbReference>
<feature type="binding site" description="axial binding residue" evidence="8">
    <location>
        <position position="517"/>
    </location>
    <ligand>
        <name>heme</name>
        <dbReference type="ChEBI" id="CHEBI:30413"/>
    </ligand>
    <ligandPart>
        <name>Fe</name>
        <dbReference type="ChEBI" id="CHEBI:18248"/>
    </ligandPart>
</feature>
<evidence type="ECO:0000256" key="7">
    <source>
        <dbReference type="ARBA" id="ARBA00023033"/>
    </source>
</evidence>
<dbReference type="PANTHER" id="PTHR46206">
    <property type="entry name" value="CYTOCHROME P450"/>
    <property type="match status" value="1"/>
</dbReference>
<dbReference type="OrthoDB" id="1844152at2759"/>
<evidence type="ECO:0000313" key="11">
    <source>
        <dbReference type="EMBL" id="KAF2672428.1"/>
    </source>
</evidence>
<comment type="similarity">
    <text evidence="2 9">Belongs to the cytochrome P450 family.</text>
</comment>
<dbReference type="Proteomes" id="UP000799302">
    <property type="component" value="Unassembled WGS sequence"/>
</dbReference>
<dbReference type="Pfam" id="PF00067">
    <property type="entry name" value="p450"/>
    <property type="match status" value="1"/>
</dbReference>
<gene>
    <name evidence="11" type="ORF">BT63DRAFT_422883</name>
</gene>
<dbReference type="InterPro" id="IPR002403">
    <property type="entry name" value="Cyt_P450_E_grp-IV"/>
</dbReference>
<proteinExistence type="inferred from homology"/>
<sequence length="575" mass="65536">MSGLINHSFTMQNATALTISILPKTHRISGLSNFLMTNLSALVHPKSTMFAELLRLVGYTIVIGTVFWAAWIYQRFFSRRGLPKDLPWADGSTSPWSVAKLHVRTFFGLKPIIQNGYYKFSKDEKVFLLPNVVTGPEVILPMSQMKWLLDQPDNVLNQNEVNREFLHADRTMLHSNIIRDMVHGRVIRREMTKELDTYSDNIVEEIEFALARNWGTDTTEWREVRVYDTLLDVISRISNRVLVGKELCRNEEYLRSSSTYSRAVVLTAGMLNLLPEYLRPIFSPIIMAYDMYHYRQITKFVVPLIKERAHQFKPGMDYRRPDYSENNDYVQWAMHDAYSHNDPLEYTPEMITKRLTVLSFAAIQSSVITISNIVFDLAASSQSIEYQAGLRDEVRQVTSQYGSKAWTRAGLLQMLRLDSALKESMRLWGFLSRGVMKLVVAPEGITLPDGHHLDVGAKVGVTSYAIHHDEDAYTDAFTFKPYRFLPKQQGSGPGAKAQPMVTSADEFMGFSHGRHACPGRFFAANQLKLLLAAIVTKYDIEPVAARPENPWLNNTIGPPVFSTLRIRRRPGTVEA</sequence>
<comment type="cofactor">
    <cofactor evidence="1 8">
        <name>heme</name>
        <dbReference type="ChEBI" id="CHEBI:30413"/>
    </cofactor>
</comment>
<dbReference type="CDD" id="cd11041">
    <property type="entry name" value="CYP503A1-like"/>
    <property type="match status" value="1"/>
</dbReference>
<dbReference type="PANTHER" id="PTHR46206:SF1">
    <property type="entry name" value="P450, PUTATIVE (EUROFUNG)-RELATED"/>
    <property type="match status" value="1"/>
</dbReference>